<gene>
    <name evidence="3" type="ORF">JI744_02435</name>
</gene>
<dbReference type="InterPro" id="IPR003788">
    <property type="entry name" value="NDUFAF7"/>
</dbReference>
<accession>A0A8J7MQA7</accession>
<proteinExistence type="predicted"/>
<dbReference type="RefSeq" id="WP_202657916.1">
    <property type="nucleotide sequence ID" value="NZ_JAESVP010000001.1"/>
</dbReference>
<dbReference type="InterPro" id="IPR038375">
    <property type="entry name" value="NDUFAF7_sf"/>
</dbReference>
<dbReference type="AlphaFoldDB" id="A0A8J7MQA7"/>
<dbReference type="SUPFAM" id="SSF53335">
    <property type="entry name" value="S-adenosyl-L-methionine-dependent methyltransferases"/>
    <property type="match status" value="1"/>
</dbReference>
<dbReference type="PANTHER" id="PTHR12049:SF7">
    <property type="entry name" value="PROTEIN ARGININE METHYLTRANSFERASE NDUFAF7, MITOCHONDRIAL"/>
    <property type="match status" value="1"/>
</dbReference>
<name>A0A8J7MQA7_9RHOB</name>
<dbReference type="EMBL" id="JAESVP010000001">
    <property type="protein sequence ID" value="MBL4926954.1"/>
    <property type="molecule type" value="Genomic_DNA"/>
</dbReference>
<dbReference type="PANTHER" id="PTHR12049">
    <property type="entry name" value="PROTEIN ARGININE METHYLTRANSFERASE NDUFAF7, MITOCHONDRIAL"/>
    <property type="match status" value="1"/>
</dbReference>
<dbReference type="GO" id="GO:0035243">
    <property type="term" value="F:protein-arginine omega-N symmetric methyltransferase activity"/>
    <property type="evidence" value="ECO:0007669"/>
    <property type="project" value="TreeGrafter"/>
</dbReference>
<keyword evidence="1 3" id="KW-0489">Methyltransferase</keyword>
<organism evidence="3 4">
    <name type="scientific">Fuscibacter oryzae</name>
    <dbReference type="NCBI Taxonomy" id="2803939"/>
    <lineage>
        <taxon>Bacteria</taxon>
        <taxon>Pseudomonadati</taxon>
        <taxon>Pseudomonadota</taxon>
        <taxon>Alphaproteobacteria</taxon>
        <taxon>Rhodobacterales</taxon>
        <taxon>Paracoccaceae</taxon>
        <taxon>Fuscibacter</taxon>
    </lineage>
</organism>
<dbReference type="GO" id="GO:0032259">
    <property type="term" value="P:methylation"/>
    <property type="evidence" value="ECO:0007669"/>
    <property type="project" value="UniProtKB-KW"/>
</dbReference>
<evidence type="ECO:0000313" key="4">
    <source>
        <dbReference type="Proteomes" id="UP000619033"/>
    </source>
</evidence>
<keyword evidence="4" id="KW-1185">Reference proteome</keyword>
<keyword evidence="2" id="KW-0808">Transferase</keyword>
<dbReference type="Pfam" id="PF02636">
    <property type="entry name" value="Methyltransf_28"/>
    <property type="match status" value="1"/>
</dbReference>
<reference evidence="3" key="1">
    <citation type="submission" date="2021-01" db="EMBL/GenBank/DDBJ databases">
        <title>Genome seq and assembly of Tabrizicola sp. KVB23.</title>
        <authorList>
            <person name="Chhetri G."/>
        </authorList>
    </citation>
    <scope>NUCLEOTIDE SEQUENCE</scope>
    <source>
        <strain evidence="3">KVB23</strain>
    </source>
</reference>
<evidence type="ECO:0000256" key="1">
    <source>
        <dbReference type="ARBA" id="ARBA00022603"/>
    </source>
</evidence>
<dbReference type="Gene3D" id="3.40.50.12710">
    <property type="match status" value="1"/>
</dbReference>
<evidence type="ECO:0000256" key="2">
    <source>
        <dbReference type="ARBA" id="ARBA00022679"/>
    </source>
</evidence>
<sequence length="352" mass="37475">MTALADILKARIAATGPMRLSDYMAECLLNPQHGYYSMRDPFGTGGDFITAPEISQMFGELLGLALAQYWLDLGRPAPFTLAELGPGRGTLMADVLRATRAVPGFHAAAKVHLVEASATLRRVQRQTLGDHTVTWLDRAESLPQAPLFLLANEFFDALPIRQFTRDAAGWRETMVGLEGDNLRLGLSTPGPFGAVEDRLDDTTPGDVVEICPAAGPVMAGVGQRIAAHGGLAMIIDYGNWTSLGDTFQAMKAHRFTHPLAEPGEADLTAHVAFEPLADAALPANHAFVNQGYLLTTLGIGARADRLAQGLTGAALLAHQAATRRLTAPEEMGHLFKALAIFPPGAPLPPGFA</sequence>
<protein>
    <submittedName>
        <fullName evidence="3">SAM-dependent methyltransferase</fullName>
    </submittedName>
</protein>
<evidence type="ECO:0000313" key="3">
    <source>
        <dbReference type="EMBL" id="MBL4926954.1"/>
    </source>
</evidence>
<dbReference type="InterPro" id="IPR029063">
    <property type="entry name" value="SAM-dependent_MTases_sf"/>
</dbReference>
<comment type="caution">
    <text evidence="3">The sequence shown here is derived from an EMBL/GenBank/DDBJ whole genome shotgun (WGS) entry which is preliminary data.</text>
</comment>
<dbReference type="Proteomes" id="UP000619033">
    <property type="component" value="Unassembled WGS sequence"/>
</dbReference>